<comment type="caution">
    <text evidence="2">The sequence shown here is derived from an EMBL/GenBank/DDBJ whole genome shotgun (WGS) entry which is preliminary data.</text>
</comment>
<dbReference type="RefSeq" id="XP_013331340.1">
    <property type="nucleotide sequence ID" value="XM_013475886.1"/>
</dbReference>
<dbReference type="OrthoDB" id="408631at2759"/>
<feature type="region of interest" description="Disordered" evidence="1">
    <location>
        <begin position="677"/>
        <end position="752"/>
    </location>
</feature>
<dbReference type="STRING" id="1408163.A0A0F4Z4D4"/>
<dbReference type="GeneID" id="25313544"/>
<evidence type="ECO:0000313" key="3">
    <source>
        <dbReference type="Proteomes" id="UP000053958"/>
    </source>
</evidence>
<feature type="region of interest" description="Disordered" evidence="1">
    <location>
        <begin position="451"/>
        <end position="489"/>
    </location>
</feature>
<dbReference type="Proteomes" id="UP000053958">
    <property type="component" value="Unassembled WGS sequence"/>
</dbReference>
<dbReference type="InterPro" id="IPR032675">
    <property type="entry name" value="LRR_dom_sf"/>
</dbReference>
<proteinExistence type="predicted"/>
<reference evidence="2 3" key="1">
    <citation type="submission" date="2015-04" db="EMBL/GenBank/DDBJ databases">
        <authorList>
            <person name="Heijne W.H."/>
            <person name="Fedorova N.D."/>
            <person name="Nierman W.C."/>
            <person name="Vollebregt A.W."/>
            <person name="Zhao Z."/>
            <person name="Wu L."/>
            <person name="Kumar M."/>
            <person name="Stam H."/>
            <person name="van den Berg M.A."/>
            <person name="Pel H.J."/>
        </authorList>
    </citation>
    <scope>NUCLEOTIDE SEQUENCE [LARGE SCALE GENOMIC DNA]</scope>
    <source>
        <strain evidence="2 3">CBS 393.64</strain>
    </source>
</reference>
<dbReference type="AlphaFoldDB" id="A0A0F4Z4D4"/>
<name>A0A0F4Z4D4_RASE3</name>
<evidence type="ECO:0000256" key="1">
    <source>
        <dbReference type="SAM" id="MobiDB-lite"/>
    </source>
</evidence>
<keyword evidence="3" id="KW-1185">Reference proteome</keyword>
<organism evidence="2 3">
    <name type="scientific">Rasamsonia emersonii (strain ATCC 16479 / CBS 393.64 / IMI 116815)</name>
    <dbReference type="NCBI Taxonomy" id="1408163"/>
    <lineage>
        <taxon>Eukaryota</taxon>
        <taxon>Fungi</taxon>
        <taxon>Dikarya</taxon>
        <taxon>Ascomycota</taxon>
        <taxon>Pezizomycotina</taxon>
        <taxon>Eurotiomycetes</taxon>
        <taxon>Eurotiomycetidae</taxon>
        <taxon>Eurotiales</taxon>
        <taxon>Trichocomaceae</taxon>
        <taxon>Rasamsonia</taxon>
    </lineage>
</organism>
<dbReference type="SUPFAM" id="SSF52047">
    <property type="entry name" value="RNI-like"/>
    <property type="match status" value="1"/>
</dbReference>
<gene>
    <name evidence="2" type="ORF">T310_1193</name>
</gene>
<feature type="compositionally biased region" description="Low complexity" evidence="1">
    <location>
        <begin position="469"/>
        <end position="487"/>
    </location>
</feature>
<dbReference type="Gene3D" id="3.80.10.10">
    <property type="entry name" value="Ribonuclease Inhibitor"/>
    <property type="match status" value="1"/>
</dbReference>
<evidence type="ECO:0008006" key="4">
    <source>
        <dbReference type="Google" id="ProtNLM"/>
    </source>
</evidence>
<feature type="compositionally biased region" description="Low complexity" evidence="1">
    <location>
        <begin position="786"/>
        <end position="817"/>
    </location>
</feature>
<accession>A0A0F4Z4D4</accession>
<dbReference type="EMBL" id="LASV01000049">
    <property type="protein sequence ID" value="KKA24728.1"/>
    <property type="molecule type" value="Genomic_DNA"/>
</dbReference>
<sequence length="867" mass="95531">MSLLYSAFPLADHERVALTRFRRTLKRARLEVRSLTHTLHLPPALSEIYGGPRPEWLRDILDYLPCLQSLMVSSLPFFDHNATMALRTPSNPAQVQEYRPYNLRLLLAEREPNTTSVGIAHALSRFPALMYLDLSYTSSARDRIVLSTLSELHELQVLKLRGIGLKDADAEFLANAIGTRVRFLDLRNNLLTDMAVRSLLQACFMSPGALPSQVSMARGGSSLGAYTADILRRPDLDEIFLELLTRPLTGRSVLENLPHVGITHLCISDNKLTVEGVASLLASKRLHLIDAGTVDTAKSLRQGQHALSPDSPVDSTGIFPGAEKLVPILGTSAKDNLTYLRVHHAVVTKDAPTKDHISSNDLLPELPGDMERVQLEDTQLRSELDPANEIFELPSEREPIFELADTSVSRSDVSSPPPPTAKNVTCTYEDEPLPVRRGPAFAPEVLDCTRSPDVEPVTLNDRGSGLLQSQPSRAAAPAESSLPASISNPRAKKIQELLAKRPKNNTLPLRHGDAAYPYLHPSHIPHVETFVLTDVPSHVPADSPIISSLIRFITACSDEALLANLQARADYSLPPGRDRKRAEQEHARSLFALKRLVLEITPVSKKSEPTKPSPWRPQRYEHVASMSATGDPDSERLWSAAMDDFSFFGNEECGVPDDDMGKDFPMTFLNEKVRLMPEDNDSTHSGPSELETPLSPNLRQPSPRLAQHQRPSRPSSIHFSPTTMSAGHNQSSPSPQSTNYMSGNRDQAVTPEAPEVDLVATLAAFRRKKKAEFKELVRIDRERRIAAAQAAQSSSPSPSPSISSSSEKVRSSSQSPRDPIPPSSSIPLHVEGHWKGEVKVVRNATPKGRSGVVDLYGNYFEKGYLYP</sequence>
<feature type="compositionally biased region" description="Polar residues" evidence="1">
    <location>
        <begin position="712"/>
        <end position="747"/>
    </location>
</feature>
<protein>
    <recommendedName>
        <fullName evidence="4">Leucine Rich Repeat domain protein</fullName>
    </recommendedName>
</protein>
<feature type="region of interest" description="Disordered" evidence="1">
    <location>
        <begin position="604"/>
        <end position="632"/>
    </location>
</feature>
<feature type="region of interest" description="Disordered" evidence="1">
    <location>
        <begin position="407"/>
        <end position="426"/>
    </location>
</feature>
<feature type="region of interest" description="Disordered" evidence="1">
    <location>
        <begin position="786"/>
        <end position="831"/>
    </location>
</feature>
<evidence type="ECO:0000313" key="2">
    <source>
        <dbReference type="EMBL" id="KKA24728.1"/>
    </source>
</evidence>